<feature type="domain" description="DUF1565" evidence="4">
    <location>
        <begin position="28"/>
        <end position="69"/>
    </location>
</feature>
<reference evidence="7 8" key="1">
    <citation type="submission" date="2019-03" db="EMBL/GenBank/DDBJ databases">
        <title>Genomic Encyclopedia of Type Strains, Phase IV (KMG-IV): sequencing the most valuable type-strain genomes for metagenomic binning, comparative biology and taxonomic classification.</title>
        <authorList>
            <person name="Goeker M."/>
        </authorList>
    </citation>
    <scope>NUCLEOTIDE SEQUENCE [LARGE SCALE GENOMIC DNA]</scope>
    <source>
        <strain evidence="7 8">DSM 100059</strain>
    </source>
</reference>
<dbReference type="Pfam" id="PF21258">
    <property type="entry name" value="Glyco_hydro_120_ins"/>
    <property type="match status" value="1"/>
</dbReference>
<protein>
    <submittedName>
        <fullName evidence="7">Uncharacterized protein DUF1565</fullName>
    </submittedName>
</protein>
<feature type="domain" description="Glycoside hydrolase 120 insertion" evidence="6">
    <location>
        <begin position="100"/>
        <end position="203"/>
    </location>
</feature>
<evidence type="ECO:0000256" key="3">
    <source>
        <dbReference type="ARBA" id="ARBA00022729"/>
    </source>
</evidence>
<keyword evidence="3" id="KW-0732">Signal</keyword>
<dbReference type="SMART" id="SM00710">
    <property type="entry name" value="PbH1"/>
    <property type="match status" value="5"/>
</dbReference>
<dbReference type="InterPro" id="IPR052052">
    <property type="entry name" value="Polysaccharide_Lyase_9"/>
</dbReference>
<name>A0A4R8DG32_9BACT</name>
<dbReference type="InterPro" id="IPR013780">
    <property type="entry name" value="Glyco_hydro_b"/>
</dbReference>
<dbReference type="PANTHER" id="PTHR40088:SF2">
    <property type="entry name" value="SECRETED SUGAR HYDROLASE"/>
    <property type="match status" value="1"/>
</dbReference>
<dbReference type="InterPro" id="IPR049169">
    <property type="entry name" value="Glyco_hydro_120_ins"/>
</dbReference>
<dbReference type="GO" id="GO:0016837">
    <property type="term" value="F:carbon-oxygen lyase activity, acting on polysaccharides"/>
    <property type="evidence" value="ECO:0007669"/>
    <property type="project" value="TreeGrafter"/>
</dbReference>
<dbReference type="AlphaFoldDB" id="A0A4R8DG32"/>
<evidence type="ECO:0000259" key="5">
    <source>
        <dbReference type="Pfam" id="PF13229"/>
    </source>
</evidence>
<dbReference type="RefSeq" id="WP_133995724.1">
    <property type="nucleotide sequence ID" value="NZ_SODV01000002.1"/>
</dbReference>
<dbReference type="Pfam" id="PF07602">
    <property type="entry name" value="DUF1565"/>
    <property type="match status" value="1"/>
</dbReference>
<dbReference type="Proteomes" id="UP000294498">
    <property type="component" value="Unassembled WGS sequence"/>
</dbReference>
<dbReference type="InterPro" id="IPR012334">
    <property type="entry name" value="Pectin_lyas_fold"/>
</dbReference>
<dbReference type="Gene3D" id="2.60.40.1180">
    <property type="entry name" value="Golgi alpha-mannosidase II"/>
    <property type="match status" value="1"/>
</dbReference>
<dbReference type="EMBL" id="SODV01000002">
    <property type="protein sequence ID" value="TDW95920.1"/>
    <property type="molecule type" value="Genomic_DNA"/>
</dbReference>
<evidence type="ECO:0000313" key="8">
    <source>
        <dbReference type="Proteomes" id="UP000294498"/>
    </source>
</evidence>
<keyword evidence="8" id="KW-1185">Reference proteome</keyword>
<dbReference type="PANTHER" id="PTHR40088">
    <property type="entry name" value="PECTATE LYASE (EUROFUNG)"/>
    <property type="match status" value="1"/>
</dbReference>
<feature type="domain" description="Right handed beta helix" evidence="5">
    <location>
        <begin position="255"/>
        <end position="438"/>
    </location>
</feature>
<dbReference type="Pfam" id="PF13229">
    <property type="entry name" value="Beta_helix"/>
    <property type="match status" value="1"/>
</dbReference>
<evidence type="ECO:0000259" key="6">
    <source>
        <dbReference type="Pfam" id="PF21258"/>
    </source>
</evidence>
<comment type="caution">
    <text evidence="7">The sequence shown here is derived from an EMBL/GenBank/DDBJ whole genome shotgun (WGS) entry which is preliminary data.</text>
</comment>
<dbReference type="InterPro" id="IPR011050">
    <property type="entry name" value="Pectin_lyase_fold/virulence"/>
</dbReference>
<dbReference type="InterPro" id="IPR039448">
    <property type="entry name" value="Beta_helix"/>
</dbReference>
<dbReference type="Gene3D" id="2.160.20.10">
    <property type="entry name" value="Single-stranded right-handed beta-helix, Pectin lyase-like"/>
    <property type="match status" value="1"/>
</dbReference>
<dbReference type="InterPro" id="IPR011459">
    <property type="entry name" value="DUF1565"/>
</dbReference>
<dbReference type="OrthoDB" id="9767990at2"/>
<proteinExistence type="predicted"/>
<keyword evidence="2" id="KW-0964">Secreted</keyword>
<gene>
    <name evidence="7" type="ORF">EDB95_3741</name>
</gene>
<evidence type="ECO:0000256" key="1">
    <source>
        <dbReference type="ARBA" id="ARBA00004613"/>
    </source>
</evidence>
<evidence type="ECO:0000256" key="2">
    <source>
        <dbReference type="ARBA" id="ARBA00022525"/>
    </source>
</evidence>
<accession>A0A4R8DG32</accession>
<dbReference type="SUPFAM" id="SSF51126">
    <property type="entry name" value="Pectin lyase-like"/>
    <property type="match status" value="1"/>
</dbReference>
<evidence type="ECO:0000313" key="7">
    <source>
        <dbReference type="EMBL" id="TDW95920.1"/>
    </source>
</evidence>
<organism evidence="7 8">
    <name type="scientific">Dinghuibacter silviterrae</name>
    <dbReference type="NCBI Taxonomy" id="1539049"/>
    <lineage>
        <taxon>Bacteria</taxon>
        <taxon>Pseudomonadati</taxon>
        <taxon>Bacteroidota</taxon>
        <taxon>Chitinophagia</taxon>
        <taxon>Chitinophagales</taxon>
        <taxon>Chitinophagaceae</taxon>
        <taxon>Dinghuibacter</taxon>
    </lineage>
</organism>
<sequence length="633" mass="70149">MKSIGCICLALFLCGYAQGQHREYHVSVQGNDAGDGSVNHPFRTIMTAANVAMPGDVITVHAGTYREQITPPRGGNSDKERIVYRAAKGEQVIVKGSEIVNGWENAGGDTWVVHIPNTFFGKFNPYSDRIRGDWFWPTPKERVYHTGAVYLHGDWLMEAASKDEVLRPEDEKNPLWWATVDSATTTIWAQFKGADPNKDTVEINVRQTVFYPDKPFINFITVKGFVMENAATNWAPPTAEQMGLIGTHWSRGWIIEDNTVQYSKCSGIALGKYGDNWDNNQTESAEGYVGTIKRALAFGWNKGTVGGHLVQRNKIAYCEQTGIVGSMGCAFSVVRDNVIHDAHIRRLFTGAEMAGIKFHGAVDVVIAHNRIYRTDRGIWLDWMAQGAQVRNNLFYDNTNEDIFLEVDHGPVLVANNICLSKASLVMNSSGAAFVHNLFSGNTWVIQYDSRLTPFMKPHSTYVDSLHDNPGGDVRFINNLFVGHGSAREYDKSLQGAFFSGNVYTKGTNVPLKDDYYTKNSSLSPAQRLALKDKKESNALVADGFAADAHLVEDHDAMYLEISLDKGWVDGSKRDLVTSALLGKALVPGLPFENPDGSAVRIDTDYSGRTRVVANPSPGPLEITRSGRQRIRVW</sequence>
<dbReference type="InterPro" id="IPR006626">
    <property type="entry name" value="PbH1"/>
</dbReference>
<comment type="subcellular location">
    <subcellularLocation>
        <location evidence="1">Secreted</location>
    </subcellularLocation>
</comment>
<evidence type="ECO:0000259" key="4">
    <source>
        <dbReference type="Pfam" id="PF07602"/>
    </source>
</evidence>
<dbReference type="GO" id="GO:0005576">
    <property type="term" value="C:extracellular region"/>
    <property type="evidence" value="ECO:0007669"/>
    <property type="project" value="UniProtKB-SubCell"/>
</dbReference>